<dbReference type="InterPro" id="IPR044717">
    <property type="entry name" value="NIC1"/>
</dbReference>
<dbReference type="EMBL" id="CP097508">
    <property type="protein sequence ID" value="URE13708.1"/>
    <property type="molecule type" value="Genomic_DNA"/>
</dbReference>
<evidence type="ECO:0000259" key="2">
    <source>
        <dbReference type="Pfam" id="PF00857"/>
    </source>
</evidence>
<name>A0A9E7GIL6_9LILI</name>
<accession>A0A9E7GIL6</accession>
<evidence type="ECO:0000256" key="1">
    <source>
        <dbReference type="ARBA" id="ARBA00006336"/>
    </source>
</evidence>
<dbReference type="GO" id="GO:0019365">
    <property type="term" value="P:pyridine nucleotide salvage"/>
    <property type="evidence" value="ECO:0007669"/>
    <property type="project" value="InterPro"/>
</dbReference>
<dbReference type="InterPro" id="IPR036380">
    <property type="entry name" value="Isochorismatase-like_sf"/>
</dbReference>
<sequence length="248" mass="26891">MGSETSALKALKAEMPLGDLESLVLASEVGRGRAVGLVLVDIVNGFCTVGAGNLAPTEPNDQIATMVEEAAKLAKMFSARNWPIFALLDTHYPGKPEPPYPPHCIIGSGEERLVPALKWLEKDPNLTMRRKDCINGFVGSMEKDGSNAFSDWVKRNEIRVVLVVGICTDICVLDFVCSTLSARNIGLVPPLEDVVVYARGCATFDFPVHVARNIKGALAHPQDVLHHIGLYMAKSRGARIVHEVSFDS</sequence>
<dbReference type="InterPro" id="IPR000868">
    <property type="entry name" value="Isochorismatase-like_dom"/>
</dbReference>
<dbReference type="AlphaFoldDB" id="A0A9E7GIL6"/>
<dbReference type="SUPFAM" id="SSF52499">
    <property type="entry name" value="Isochorismatase-like hydrolases"/>
    <property type="match status" value="1"/>
</dbReference>
<dbReference type="CDD" id="cd00431">
    <property type="entry name" value="cysteine_hydrolases"/>
    <property type="match status" value="1"/>
</dbReference>
<dbReference type="Pfam" id="PF00857">
    <property type="entry name" value="Isochorismatase"/>
    <property type="match status" value="1"/>
</dbReference>
<dbReference type="Proteomes" id="UP001055439">
    <property type="component" value="Chromosome 6"/>
</dbReference>
<dbReference type="Gene3D" id="3.40.50.850">
    <property type="entry name" value="Isochorismatase-like"/>
    <property type="match status" value="1"/>
</dbReference>
<dbReference type="GO" id="GO:0008936">
    <property type="term" value="F:nicotinamidase activity"/>
    <property type="evidence" value="ECO:0007669"/>
    <property type="project" value="InterPro"/>
</dbReference>
<comment type="similarity">
    <text evidence="1">Belongs to the isochorismatase family.</text>
</comment>
<protein>
    <submittedName>
        <fullName evidence="3">Isochorismatase family</fullName>
    </submittedName>
</protein>
<organism evidence="3 4">
    <name type="scientific">Musa troglodytarum</name>
    <name type="common">fe'i banana</name>
    <dbReference type="NCBI Taxonomy" id="320322"/>
    <lineage>
        <taxon>Eukaryota</taxon>
        <taxon>Viridiplantae</taxon>
        <taxon>Streptophyta</taxon>
        <taxon>Embryophyta</taxon>
        <taxon>Tracheophyta</taxon>
        <taxon>Spermatophyta</taxon>
        <taxon>Magnoliopsida</taxon>
        <taxon>Liliopsida</taxon>
        <taxon>Zingiberales</taxon>
        <taxon>Musaceae</taxon>
        <taxon>Musa</taxon>
    </lineage>
</organism>
<reference evidence="3" key="1">
    <citation type="submission" date="2022-05" db="EMBL/GenBank/DDBJ databases">
        <title>The Musa troglodytarum L. genome provides insights into the mechanism of non-climacteric behaviour and enrichment of carotenoids.</title>
        <authorList>
            <person name="Wang J."/>
        </authorList>
    </citation>
    <scope>NUCLEOTIDE SEQUENCE</scope>
    <source>
        <tissue evidence="3">Leaf</tissue>
    </source>
</reference>
<keyword evidence="4" id="KW-1185">Reference proteome</keyword>
<dbReference type="PANTHER" id="PTHR47297">
    <property type="match status" value="1"/>
</dbReference>
<feature type="domain" description="Isochorismatase-like" evidence="2">
    <location>
        <begin position="37"/>
        <end position="205"/>
    </location>
</feature>
<gene>
    <name evidence="3" type="ORF">MUK42_23733</name>
</gene>
<evidence type="ECO:0000313" key="4">
    <source>
        <dbReference type="Proteomes" id="UP001055439"/>
    </source>
</evidence>
<dbReference type="PANTHER" id="PTHR47297:SF2">
    <property type="entry name" value="OS02G0606800 PROTEIN"/>
    <property type="match status" value="1"/>
</dbReference>
<evidence type="ECO:0000313" key="3">
    <source>
        <dbReference type="EMBL" id="URE13708.1"/>
    </source>
</evidence>
<proteinExistence type="inferred from homology"/>
<dbReference type="OrthoDB" id="2013482at2759"/>